<proteinExistence type="predicted"/>
<evidence type="ECO:0000313" key="2">
    <source>
        <dbReference type="EnsemblMetazoa" id="CapteP218013"/>
    </source>
</evidence>
<evidence type="ECO:0000313" key="3">
    <source>
        <dbReference type="Proteomes" id="UP000014760"/>
    </source>
</evidence>
<reference evidence="1 3" key="2">
    <citation type="journal article" date="2013" name="Nature">
        <title>Insights into bilaterian evolution from three spiralian genomes.</title>
        <authorList>
            <person name="Simakov O."/>
            <person name="Marletaz F."/>
            <person name="Cho S.J."/>
            <person name="Edsinger-Gonzales E."/>
            <person name="Havlak P."/>
            <person name="Hellsten U."/>
            <person name="Kuo D.H."/>
            <person name="Larsson T."/>
            <person name="Lv J."/>
            <person name="Arendt D."/>
            <person name="Savage R."/>
            <person name="Osoegawa K."/>
            <person name="de Jong P."/>
            <person name="Grimwood J."/>
            <person name="Chapman J.A."/>
            <person name="Shapiro H."/>
            <person name="Aerts A."/>
            <person name="Otillar R.P."/>
            <person name="Terry A.Y."/>
            <person name="Boore J.L."/>
            <person name="Grigoriev I.V."/>
            <person name="Lindberg D.R."/>
            <person name="Seaver E.C."/>
            <person name="Weisblat D.A."/>
            <person name="Putnam N.H."/>
            <person name="Rokhsar D.S."/>
        </authorList>
    </citation>
    <scope>NUCLEOTIDE SEQUENCE</scope>
    <source>
        <strain evidence="1 3">I ESC-2004</strain>
    </source>
</reference>
<dbReference type="EMBL" id="AMQN01015200">
    <property type="status" value="NOT_ANNOTATED_CDS"/>
    <property type="molecule type" value="Genomic_DNA"/>
</dbReference>
<name>R7TBC0_CAPTE</name>
<reference evidence="2" key="3">
    <citation type="submission" date="2015-06" db="UniProtKB">
        <authorList>
            <consortium name="EnsemblMetazoa"/>
        </authorList>
    </citation>
    <scope>IDENTIFICATION</scope>
</reference>
<sequence>MGRASFPSNIYNAKKWNTLCSGLSELPKCIQTIDLPTCEDVSRTEIMQAAEIFLASEWEHLGFHCTTGTCKASPQSALRWTTSHSNSRVQDAPIPHDKVTDILNPRCQ</sequence>
<dbReference type="Proteomes" id="UP000014760">
    <property type="component" value="Unassembled WGS sequence"/>
</dbReference>
<dbReference type="HOGENOM" id="CLU_2199460_0_0_1"/>
<evidence type="ECO:0000313" key="1">
    <source>
        <dbReference type="EMBL" id="ELT88767.1"/>
    </source>
</evidence>
<dbReference type="EnsemblMetazoa" id="CapteT218013">
    <property type="protein sequence ID" value="CapteP218013"/>
    <property type="gene ID" value="CapteG218013"/>
</dbReference>
<protein>
    <submittedName>
        <fullName evidence="1 2">Uncharacterized protein</fullName>
    </submittedName>
</protein>
<dbReference type="EMBL" id="KB311706">
    <property type="protein sequence ID" value="ELT88767.1"/>
    <property type="molecule type" value="Genomic_DNA"/>
</dbReference>
<keyword evidence="3" id="KW-1185">Reference proteome</keyword>
<organism evidence="1">
    <name type="scientific">Capitella teleta</name>
    <name type="common">Polychaete worm</name>
    <dbReference type="NCBI Taxonomy" id="283909"/>
    <lineage>
        <taxon>Eukaryota</taxon>
        <taxon>Metazoa</taxon>
        <taxon>Spiralia</taxon>
        <taxon>Lophotrochozoa</taxon>
        <taxon>Annelida</taxon>
        <taxon>Polychaeta</taxon>
        <taxon>Sedentaria</taxon>
        <taxon>Scolecida</taxon>
        <taxon>Capitellidae</taxon>
        <taxon>Capitella</taxon>
    </lineage>
</organism>
<dbReference type="AlphaFoldDB" id="R7TBC0"/>
<reference evidence="3" key="1">
    <citation type="submission" date="2012-12" db="EMBL/GenBank/DDBJ databases">
        <authorList>
            <person name="Hellsten U."/>
            <person name="Grimwood J."/>
            <person name="Chapman J.A."/>
            <person name="Shapiro H."/>
            <person name="Aerts A."/>
            <person name="Otillar R.P."/>
            <person name="Terry A.Y."/>
            <person name="Boore J.L."/>
            <person name="Simakov O."/>
            <person name="Marletaz F."/>
            <person name="Cho S.-J."/>
            <person name="Edsinger-Gonzales E."/>
            <person name="Havlak P."/>
            <person name="Kuo D.-H."/>
            <person name="Larsson T."/>
            <person name="Lv J."/>
            <person name="Arendt D."/>
            <person name="Savage R."/>
            <person name="Osoegawa K."/>
            <person name="de Jong P."/>
            <person name="Lindberg D.R."/>
            <person name="Seaver E.C."/>
            <person name="Weisblat D.A."/>
            <person name="Putnam N.H."/>
            <person name="Grigoriev I.V."/>
            <person name="Rokhsar D.S."/>
        </authorList>
    </citation>
    <scope>NUCLEOTIDE SEQUENCE</scope>
    <source>
        <strain evidence="3">I ESC-2004</strain>
    </source>
</reference>
<gene>
    <name evidence="1" type="ORF">CAPTEDRAFT_218013</name>
</gene>
<accession>R7TBC0</accession>